<feature type="region of interest" description="Disordered" evidence="1">
    <location>
        <begin position="38"/>
        <end position="66"/>
    </location>
</feature>
<evidence type="ECO:0000256" key="1">
    <source>
        <dbReference type="SAM" id="MobiDB-lite"/>
    </source>
</evidence>
<organism evidence="2 3">
    <name type="scientific">Punica granatum</name>
    <name type="common">Pomegranate</name>
    <dbReference type="NCBI Taxonomy" id="22663"/>
    <lineage>
        <taxon>Eukaryota</taxon>
        <taxon>Viridiplantae</taxon>
        <taxon>Streptophyta</taxon>
        <taxon>Embryophyta</taxon>
        <taxon>Tracheophyta</taxon>
        <taxon>Spermatophyta</taxon>
        <taxon>Magnoliopsida</taxon>
        <taxon>eudicotyledons</taxon>
        <taxon>Gunneridae</taxon>
        <taxon>Pentapetalae</taxon>
        <taxon>rosids</taxon>
        <taxon>malvids</taxon>
        <taxon>Myrtales</taxon>
        <taxon>Lythraceae</taxon>
        <taxon>Punica</taxon>
    </lineage>
</organism>
<name>A0A2I0I595_PUNGR</name>
<feature type="compositionally biased region" description="Low complexity" evidence="1">
    <location>
        <begin position="51"/>
        <end position="61"/>
    </location>
</feature>
<reference evidence="2 3" key="1">
    <citation type="submission" date="2017-11" db="EMBL/GenBank/DDBJ databases">
        <title>De-novo sequencing of pomegranate (Punica granatum L.) genome.</title>
        <authorList>
            <person name="Akparov Z."/>
            <person name="Amiraslanov A."/>
            <person name="Hajiyeva S."/>
            <person name="Abbasov M."/>
            <person name="Kaur K."/>
            <person name="Hamwieh A."/>
            <person name="Solovyev V."/>
            <person name="Salamov A."/>
            <person name="Braich B."/>
            <person name="Kosarev P."/>
            <person name="Mahmoud A."/>
            <person name="Hajiyev E."/>
            <person name="Babayeva S."/>
            <person name="Izzatullayeva V."/>
            <person name="Mammadov A."/>
            <person name="Mammadov A."/>
            <person name="Sharifova S."/>
            <person name="Ojaghi J."/>
            <person name="Eynullazada K."/>
            <person name="Bayramov B."/>
            <person name="Abdulazimova A."/>
            <person name="Shahmuradov I."/>
        </authorList>
    </citation>
    <scope>NUCLEOTIDE SEQUENCE [LARGE SCALE GENOMIC DNA]</scope>
    <source>
        <strain evidence="3">cv. AG2017</strain>
        <tissue evidence="2">Leaf</tissue>
    </source>
</reference>
<proteinExistence type="predicted"/>
<dbReference type="AlphaFoldDB" id="A0A2I0I595"/>
<dbReference type="EMBL" id="PGOL01004000">
    <property type="protein sequence ID" value="PKI38840.1"/>
    <property type="molecule type" value="Genomic_DNA"/>
</dbReference>
<evidence type="ECO:0000313" key="3">
    <source>
        <dbReference type="Proteomes" id="UP000233551"/>
    </source>
</evidence>
<dbReference type="Proteomes" id="UP000233551">
    <property type="component" value="Unassembled WGS sequence"/>
</dbReference>
<evidence type="ECO:0000313" key="2">
    <source>
        <dbReference type="EMBL" id="PKI38840.1"/>
    </source>
</evidence>
<comment type="caution">
    <text evidence="2">The sequence shown here is derived from an EMBL/GenBank/DDBJ whole genome shotgun (WGS) entry which is preliminary data.</text>
</comment>
<sequence length="182" mass="19666">MSKAKDTRKVASVAAGENEGLCTVVWLSDRDHIFTGESEGCEEPFERDGTTRNANRSTTSRDPVQVPIGPITRARAKKFKNELNDLIQELSGLVILGENRINSPKSWEEIARVENSDAPEEPPRDPMSGRAAIEIPGGFPLVLAGFGHEVGCAGMRGELGRFEPPELKGRAAAAAVSHGCWD</sequence>
<gene>
    <name evidence="2" type="ORF">CRG98_040768</name>
</gene>
<protein>
    <submittedName>
        <fullName evidence="2">Uncharacterized protein</fullName>
    </submittedName>
</protein>
<accession>A0A2I0I595</accession>
<keyword evidence="3" id="KW-1185">Reference proteome</keyword>